<keyword evidence="2" id="KW-0418">Kinase</keyword>
<reference evidence="2 3" key="1">
    <citation type="submission" date="2019-06" db="EMBL/GenBank/DDBJ databases">
        <title>Genome of new Rhodobacteraceae sp. SM1903.</title>
        <authorList>
            <person name="Ren X."/>
        </authorList>
    </citation>
    <scope>NUCLEOTIDE SEQUENCE [LARGE SCALE GENOMIC DNA]</scope>
    <source>
        <strain evidence="2 3">SM1903</strain>
    </source>
</reference>
<dbReference type="AlphaFoldDB" id="A0A5C5GEE5"/>
<sequence length="176" mass="18914">MTGRIAILMIVVAAIAAGVGLYYTQVYAYYDEIPAEVAEVKLTAIETGEAVPVGFENYKGIDSDSSPIRFRACFELGEGPDMLAETFQRYDAEPVPLVAPGWFDCFDAAEIGADLEAGTAVAFLGTTNEPYGIDRVVAAYEDGRAYEWTQINHCGEVVFDGDPAPEDCPPAPEGVN</sequence>
<dbReference type="Proteomes" id="UP000314011">
    <property type="component" value="Unassembled WGS sequence"/>
</dbReference>
<dbReference type="InterPro" id="IPR045616">
    <property type="entry name" value="DUF6446"/>
</dbReference>
<keyword evidence="1" id="KW-0472">Membrane</keyword>
<dbReference type="RefSeq" id="WP_140193836.1">
    <property type="nucleotide sequence ID" value="NZ_CP065915.1"/>
</dbReference>
<comment type="caution">
    <text evidence="2">The sequence shown here is derived from an EMBL/GenBank/DDBJ whole genome shotgun (WGS) entry which is preliminary data.</text>
</comment>
<proteinExistence type="predicted"/>
<organism evidence="2 3">
    <name type="scientific">Pelagovum pacificum</name>
    <dbReference type="NCBI Taxonomy" id="2588711"/>
    <lineage>
        <taxon>Bacteria</taxon>
        <taxon>Pseudomonadati</taxon>
        <taxon>Pseudomonadota</taxon>
        <taxon>Alphaproteobacteria</taxon>
        <taxon>Rhodobacterales</taxon>
        <taxon>Paracoccaceae</taxon>
        <taxon>Pelagovum</taxon>
    </lineage>
</organism>
<name>A0A5C5GEE5_9RHOB</name>
<evidence type="ECO:0000256" key="1">
    <source>
        <dbReference type="SAM" id="Phobius"/>
    </source>
</evidence>
<evidence type="ECO:0000313" key="3">
    <source>
        <dbReference type="Proteomes" id="UP000314011"/>
    </source>
</evidence>
<keyword evidence="1" id="KW-1133">Transmembrane helix</keyword>
<feature type="transmembrane region" description="Helical" evidence="1">
    <location>
        <begin position="5"/>
        <end position="23"/>
    </location>
</feature>
<gene>
    <name evidence="2" type="ORF">FHY64_07700</name>
</gene>
<keyword evidence="1" id="KW-0812">Transmembrane</keyword>
<keyword evidence="2" id="KW-0808">Transferase</keyword>
<dbReference type="Pfam" id="PF20044">
    <property type="entry name" value="DUF6446"/>
    <property type="match status" value="1"/>
</dbReference>
<dbReference type="EMBL" id="VFFF01000001">
    <property type="protein sequence ID" value="TNY33152.1"/>
    <property type="molecule type" value="Genomic_DNA"/>
</dbReference>
<protein>
    <submittedName>
        <fullName evidence="2">Histidine kinase</fullName>
    </submittedName>
</protein>
<accession>A0A5C5GEE5</accession>
<dbReference type="GO" id="GO:0016301">
    <property type="term" value="F:kinase activity"/>
    <property type="evidence" value="ECO:0007669"/>
    <property type="project" value="UniProtKB-KW"/>
</dbReference>
<keyword evidence="3" id="KW-1185">Reference proteome</keyword>
<evidence type="ECO:0000313" key="2">
    <source>
        <dbReference type="EMBL" id="TNY33152.1"/>
    </source>
</evidence>
<dbReference type="OrthoDB" id="7819947at2"/>